<dbReference type="PANTHER" id="PTHR37422:SF13">
    <property type="entry name" value="LIPOPOLYSACCHARIDE BIOSYNTHESIS PROTEIN PA4999-RELATED"/>
    <property type="match status" value="1"/>
</dbReference>
<feature type="transmembrane region" description="Helical" evidence="5">
    <location>
        <begin position="333"/>
        <end position="352"/>
    </location>
</feature>
<dbReference type="eggNOG" id="COG3307">
    <property type="taxonomic scope" value="Bacteria"/>
</dbReference>
<evidence type="ECO:0000256" key="2">
    <source>
        <dbReference type="ARBA" id="ARBA00022692"/>
    </source>
</evidence>
<dbReference type="STRING" id="84588.SYNW2503"/>
<dbReference type="InterPro" id="IPR007016">
    <property type="entry name" value="O-antigen_ligase-rel_domated"/>
</dbReference>
<feature type="transmembrane region" description="Helical" evidence="5">
    <location>
        <begin position="12"/>
        <end position="38"/>
    </location>
</feature>
<dbReference type="KEGG" id="syw:SYNW2503"/>
<dbReference type="InterPro" id="IPR051533">
    <property type="entry name" value="WaaL-like"/>
</dbReference>
<feature type="transmembrane region" description="Helical" evidence="5">
    <location>
        <begin position="296"/>
        <end position="313"/>
    </location>
</feature>
<feature type="transmembrane region" description="Helical" evidence="5">
    <location>
        <begin position="104"/>
        <end position="125"/>
    </location>
</feature>
<feature type="transmembrane region" description="Helical" evidence="5">
    <location>
        <begin position="73"/>
        <end position="92"/>
    </location>
</feature>
<proteinExistence type="predicted"/>
<feature type="transmembrane region" description="Helical" evidence="5">
    <location>
        <begin position="189"/>
        <end position="205"/>
    </location>
</feature>
<dbReference type="HOGENOM" id="CLU_052475_0_0_3"/>
<feature type="domain" description="O-antigen ligase-related" evidence="6">
    <location>
        <begin position="193"/>
        <end position="340"/>
    </location>
</feature>
<feature type="transmembrane region" description="Helical" evidence="5">
    <location>
        <begin position="158"/>
        <end position="177"/>
    </location>
</feature>
<dbReference type="GO" id="GO:0016020">
    <property type="term" value="C:membrane"/>
    <property type="evidence" value="ECO:0007669"/>
    <property type="project" value="UniProtKB-SubCell"/>
</dbReference>
<name>Q7U3C9_PARMW</name>
<comment type="subcellular location">
    <subcellularLocation>
        <location evidence="1">Membrane</location>
        <topology evidence="1">Multi-pass membrane protein</topology>
    </subcellularLocation>
</comment>
<dbReference type="AlphaFoldDB" id="Q7U3C9"/>
<evidence type="ECO:0000259" key="6">
    <source>
        <dbReference type="Pfam" id="PF04932"/>
    </source>
</evidence>
<evidence type="ECO:0000313" key="7">
    <source>
        <dbReference type="EMBL" id="CAE09018.1"/>
    </source>
</evidence>
<evidence type="ECO:0000256" key="1">
    <source>
        <dbReference type="ARBA" id="ARBA00004141"/>
    </source>
</evidence>
<evidence type="ECO:0000256" key="3">
    <source>
        <dbReference type="ARBA" id="ARBA00022989"/>
    </source>
</evidence>
<sequence>MIRDRRIGGQAFRLGLFFLPSSALLAGIGLLIACVSGSRGREQPLWRDRWCQPLLLAGLLMLIGACLAENVGLAWAGLANWLPFVWAFWAFQPHLAKASQRRQAVWMLLAGTLPVLVTGFGQMLLGWQGPWQVGGGAIIWFLHPDGRPIGRLSGLFDYANITGAWLAVVWPLMLAAVFRPDGWRRRGGALLLSMATALAVLLTQSRNAMGGLVLALPFVLGPWQWMWLLPLLLLLASPLLLAVLPGVPVGLQQWGMRLLPDQVLVRVLESQGETAWKHTRLGQWQYALQLVSARPWFGWGAAAFSVLYPIHAAKRWHGHVHNLPLELAVSHGVPAMLLIVGTVLFLLVLAAQRGMLQKAPLERAWWAATLVLVVMHATDLPLFDSRLNILGWTLLAGLCAFSRQCQEPGPDRDARAVSQEQADP</sequence>
<dbReference type="RefSeq" id="WP_011129356.1">
    <property type="nucleotide sequence ID" value="NC_005070.1"/>
</dbReference>
<dbReference type="Pfam" id="PF04932">
    <property type="entry name" value="Wzy_C"/>
    <property type="match status" value="1"/>
</dbReference>
<keyword evidence="4 5" id="KW-0472">Membrane</keyword>
<feature type="transmembrane region" description="Helical" evidence="5">
    <location>
        <begin position="50"/>
        <end position="67"/>
    </location>
</feature>
<reference evidence="7 8" key="1">
    <citation type="journal article" date="2003" name="Nature">
        <title>The genome of a motile marine Synechococcus.</title>
        <authorList>
            <person name="Palenik B."/>
            <person name="Brahamsha B."/>
            <person name="Larimer F."/>
            <person name="Land M."/>
            <person name="Hauser L."/>
            <person name="Chain P."/>
            <person name="Lamerdin J."/>
            <person name="Regala W."/>
            <person name="Allen E.A."/>
            <person name="McCarren J."/>
            <person name="Paulsen I."/>
            <person name="Dufresne A."/>
            <person name="Partensky F."/>
            <person name="Webb E."/>
            <person name="Waterbury J."/>
        </authorList>
    </citation>
    <scope>NUCLEOTIDE SEQUENCE [LARGE SCALE GENOMIC DNA]</scope>
    <source>
        <strain evidence="7 8">WH8102</strain>
    </source>
</reference>
<dbReference type="Proteomes" id="UP000001422">
    <property type="component" value="Chromosome"/>
</dbReference>
<organism evidence="7 8">
    <name type="scientific">Parasynechococcus marenigrum (strain WH8102)</name>
    <dbReference type="NCBI Taxonomy" id="84588"/>
    <lineage>
        <taxon>Bacteria</taxon>
        <taxon>Bacillati</taxon>
        <taxon>Cyanobacteriota</taxon>
        <taxon>Cyanophyceae</taxon>
        <taxon>Synechococcales</taxon>
        <taxon>Prochlorococcaceae</taxon>
        <taxon>Parasynechococcus</taxon>
        <taxon>Parasynechococcus marenigrum</taxon>
    </lineage>
</organism>
<keyword evidence="3 5" id="KW-1133">Transmembrane helix</keyword>
<dbReference type="PROSITE" id="PS51257">
    <property type="entry name" value="PROKAR_LIPOPROTEIN"/>
    <property type="match status" value="1"/>
</dbReference>
<protein>
    <recommendedName>
        <fullName evidence="6">O-antigen ligase-related domain-containing protein</fullName>
    </recommendedName>
</protein>
<feature type="transmembrane region" description="Helical" evidence="5">
    <location>
        <begin position="225"/>
        <end position="247"/>
    </location>
</feature>
<gene>
    <name evidence="7" type="ordered locus">SYNW2503</name>
</gene>
<evidence type="ECO:0000313" key="8">
    <source>
        <dbReference type="Proteomes" id="UP000001422"/>
    </source>
</evidence>
<dbReference type="EMBL" id="BX569695">
    <property type="protein sequence ID" value="CAE09018.1"/>
    <property type="molecule type" value="Genomic_DNA"/>
</dbReference>
<evidence type="ECO:0000256" key="4">
    <source>
        <dbReference type="ARBA" id="ARBA00023136"/>
    </source>
</evidence>
<keyword evidence="8" id="KW-1185">Reference proteome</keyword>
<dbReference type="PANTHER" id="PTHR37422">
    <property type="entry name" value="TEICHURONIC ACID BIOSYNTHESIS PROTEIN TUAE"/>
    <property type="match status" value="1"/>
</dbReference>
<keyword evidence="2 5" id="KW-0812">Transmembrane</keyword>
<accession>Q7U3C9</accession>
<evidence type="ECO:0000256" key="5">
    <source>
        <dbReference type="SAM" id="Phobius"/>
    </source>
</evidence>